<evidence type="ECO:0000313" key="1">
    <source>
        <dbReference type="EMBL" id="SVC74047.1"/>
    </source>
</evidence>
<reference evidence="1" key="1">
    <citation type="submission" date="2018-05" db="EMBL/GenBank/DDBJ databases">
        <authorList>
            <person name="Lanie J.A."/>
            <person name="Ng W.-L."/>
            <person name="Kazmierczak K.M."/>
            <person name="Andrzejewski T.M."/>
            <person name="Davidsen T.M."/>
            <person name="Wayne K.J."/>
            <person name="Tettelin H."/>
            <person name="Glass J.I."/>
            <person name="Rusch D."/>
            <person name="Podicherti R."/>
            <person name="Tsui H.-C.T."/>
            <person name="Winkler M.E."/>
        </authorList>
    </citation>
    <scope>NUCLEOTIDE SEQUENCE</scope>
</reference>
<dbReference type="EMBL" id="UINC01108157">
    <property type="protein sequence ID" value="SVC74047.1"/>
    <property type="molecule type" value="Genomic_DNA"/>
</dbReference>
<name>A0A382PMI0_9ZZZZ</name>
<dbReference type="AlphaFoldDB" id="A0A382PMI0"/>
<protein>
    <submittedName>
        <fullName evidence="1">Uncharacterized protein</fullName>
    </submittedName>
</protein>
<sequence>MTPAELKDCVEGRIRCYNNERGWHQTRKHTGSEHFPIELHWVWYEPL</sequence>
<proteinExistence type="predicted"/>
<gene>
    <name evidence="1" type="ORF">METZ01_LOCUS326901</name>
</gene>
<accession>A0A382PMI0</accession>
<organism evidence="1">
    <name type="scientific">marine metagenome</name>
    <dbReference type="NCBI Taxonomy" id="408172"/>
    <lineage>
        <taxon>unclassified sequences</taxon>
        <taxon>metagenomes</taxon>
        <taxon>ecological metagenomes</taxon>
    </lineage>
</organism>